<feature type="transmembrane region" description="Helical" evidence="1">
    <location>
        <begin position="92"/>
        <end position="114"/>
    </location>
</feature>
<feature type="transmembrane region" description="Helical" evidence="1">
    <location>
        <begin position="67"/>
        <end position="86"/>
    </location>
</feature>
<sequence>MDNYISLPRALCAYLAAVTIAALVFVLPRFTPATLVLAWILAFVAALLPYAAGIAYANWRGIRSWRYFVGGGAATTLLYAPLLAAIHRPAHFFGLLPWLVLSGLAAGTVARWLVIQSPHNENPDPVNQLPAGGRHGRGPLAPVARIAPQ</sequence>
<evidence type="ECO:0000313" key="2">
    <source>
        <dbReference type="EMBL" id="MYN00910.1"/>
    </source>
</evidence>
<keyword evidence="3" id="KW-1185">Reference proteome</keyword>
<comment type="caution">
    <text evidence="2">The sequence shown here is derived from an EMBL/GenBank/DDBJ whole genome shotgun (WGS) entry which is preliminary data.</text>
</comment>
<reference evidence="2 3" key="1">
    <citation type="submission" date="2019-12" db="EMBL/GenBank/DDBJ databases">
        <title>Novel species isolated from a subtropical stream in China.</title>
        <authorList>
            <person name="Lu H."/>
        </authorList>
    </citation>
    <scope>NUCLEOTIDE SEQUENCE [LARGE SCALE GENOMIC DNA]</scope>
    <source>
        <strain evidence="2 3">DS3</strain>
    </source>
</reference>
<organism evidence="2 3">
    <name type="scientific">Pseudoduganella guangdongensis</name>
    <dbReference type="NCBI Taxonomy" id="2692179"/>
    <lineage>
        <taxon>Bacteria</taxon>
        <taxon>Pseudomonadati</taxon>
        <taxon>Pseudomonadota</taxon>
        <taxon>Betaproteobacteria</taxon>
        <taxon>Burkholderiales</taxon>
        <taxon>Oxalobacteraceae</taxon>
        <taxon>Telluria group</taxon>
        <taxon>Pseudoduganella</taxon>
    </lineage>
</organism>
<proteinExistence type="predicted"/>
<dbReference type="AlphaFoldDB" id="A0A6N9HBS5"/>
<dbReference type="RefSeq" id="WP_161023904.1">
    <property type="nucleotide sequence ID" value="NZ_WWCJ01000001.1"/>
</dbReference>
<accession>A0A6N9HBS5</accession>
<protein>
    <submittedName>
        <fullName evidence="2">Uncharacterized protein</fullName>
    </submittedName>
</protein>
<gene>
    <name evidence="2" type="ORF">GTP41_02240</name>
</gene>
<evidence type="ECO:0000313" key="3">
    <source>
        <dbReference type="Proteomes" id="UP000448575"/>
    </source>
</evidence>
<dbReference type="Proteomes" id="UP000448575">
    <property type="component" value="Unassembled WGS sequence"/>
</dbReference>
<dbReference type="EMBL" id="WWCJ01000001">
    <property type="protein sequence ID" value="MYN00910.1"/>
    <property type="molecule type" value="Genomic_DNA"/>
</dbReference>
<evidence type="ECO:0000256" key="1">
    <source>
        <dbReference type="SAM" id="Phobius"/>
    </source>
</evidence>
<keyword evidence="1" id="KW-1133">Transmembrane helix</keyword>
<feature type="transmembrane region" description="Helical" evidence="1">
    <location>
        <begin position="12"/>
        <end position="30"/>
    </location>
</feature>
<keyword evidence="1" id="KW-0812">Transmembrane</keyword>
<feature type="transmembrane region" description="Helical" evidence="1">
    <location>
        <begin position="36"/>
        <end position="55"/>
    </location>
</feature>
<name>A0A6N9HBS5_9BURK</name>
<keyword evidence="1" id="KW-0472">Membrane</keyword>